<feature type="compositionally biased region" description="Basic and acidic residues" evidence="1">
    <location>
        <begin position="139"/>
        <end position="159"/>
    </location>
</feature>
<proteinExistence type="predicted"/>
<organism evidence="2 3">
    <name type="scientific">Marchantia polymorpha subsp. ruderalis</name>
    <dbReference type="NCBI Taxonomy" id="1480154"/>
    <lineage>
        <taxon>Eukaryota</taxon>
        <taxon>Viridiplantae</taxon>
        <taxon>Streptophyta</taxon>
        <taxon>Embryophyta</taxon>
        <taxon>Marchantiophyta</taxon>
        <taxon>Marchantiopsida</taxon>
        <taxon>Marchantiidae</taxon>
        <taxon>Marchantiales</taxon>
        <taxon>Marchantiaceae</taxon>
        <taxon>Marchantia</taxon>
    </lineage>
</organism>
<feature type="compositionally biased region" description="Basic residues" evidence="1">
    <location>
        <begin position="306"/>
        <end position="325"/>
    </location>
</feature>
<feature type="region of interest" description="Disordered" evidence="1">
    <location>
        <begin position="76"/>
        <end position="101"/>
    </location>
</feature>
<feature type="region of interest" description="Disordered" evidence="1">
    <location>
        <begin position="113"/>
        <end position="173"/>
    </location>
</feature>
<protein>
    <submittedName>
        <fullName evidence="2">Uncharacterized protein</fullName>
    </submittedName>
</protein>
<feature type="compositionally biased region" description="Basic and acidic residues" evidence="1">
    <location>
        <begin position="83"/>
        <end position="99"/>
    </location>
</feature>
<feature type="region of interest" description="Disordered" evidence="1">
    <location>
        <begin position="260"/>
        <end position="356"/>
    </location>
</feature>
<reference evidence="2" key="1">
    <citation type="submission" date="2016-03" db="EMBL/GenBank/DDBJ databases">
        <title>Mechanisms controlling the formation of the plant cell surface in tip-growing cells are functionally conserved among land plants.</title>
        <authorList>
            <person name="Honkanen S."/>
            <person name="Jones V.A."/>
            <person name="Morieri G."/>
            <person name="Champion C."/>
            <person name="Hetherington A.J."/>
            <person name="Kelly S."/>
            <person name="Saint-Marcoux D."/>
            <person name="Proust H."/>
            <person name="Prescott H."/>
            <person name="Dolan L."/>
        </authorList>
    </citation>
    <scope>NUCLEOTIDE SEQUENCE [LARGE SCALE GENOMIC DNA]</scope>
    <source>
        <tissue evidence="2">Whole gametophyte</tissue>
    </source>
</reference>
<accession>A0A176VQU4</accession>
<dbReference type="Proteomes" id="UP000077202">
    <property type="component" value="Unassembled WGS sequence"/>
</dbReference>
<evidence type="ECO:0000313" key="3">
    <source>
        <dbReference type="Proteomes" id="UP000077202"/>
    </source>
</evidence>
<gene>
    <name evidence="2" type="ORF">AXG93_4232s1000</name>
</gene>
<keyword evidence="3" id="KW-1185">Reference proteome</keyword>
<feature type="compositionally biased region" description="Basic and acidic residues" evidence="1">
    <location>
        <begin position="291"/>
        <end position="300"/>
    </location>
</feature>
<feature type="compositionally biased region" description="Basic and acidic residues" evidence="1">
    <location>
        <begin position="347"/>
        <end position="356"/>
    </location>
</feature>
<evidence type="ECO:0000313" key="2">
    <source>
        <dbReference type="EMBL" id="OAE22661.1"/>
    </source>
</evidence>
<name>A0A176VQU4_MARPO</name>
<dbReference type="EMBL" id="LVLJ01003091">
    <property type="protein sequence ID" value="OAE22661.1"/>
    <property type="molecule type" value="Genomic_DNA"/>
</dbReference>
<comment type="caution">
    <text evidence="2">The sequence shown here is derived from an EMBL/GenBank/DDBJ whole genome shotgun (WGS) entry which is preliminary data.</text>
</comment>
<dbReference type="AlphaFoldDB" id="A0A176VQU4"/>
<evidence type="ECO:0000256" key="1">
    <source>
        <dbReference type="SAM" id="MobiDB-lite"/>
    </source>
</evidence>
<sequence>MSYECRKLLIWSAFGGTPSATDVRLWLKLLRGSAFGGVLLRLSAFGASASILGQHLRGKRLRPYAFDGTSSTDTCAFGGKQPLRRERLRRDKTEQRKGQDALISVNAFGDAPTSTDTFKGTPSALRESAFGGRRMPSAMRREINQESDRAEREAERAKEAVTPPSRRSNQPHRTTYVTSWEVAFVELALAGAPIHWPRILWKATRQHAFEEKGGSINHLSPFLINFYPSMGCLTATERVQFPLLSRSNPGRYVKDVKVDIDEDETPAGTPPAQPRAEGESLAAQVPRKRRWEGEVEKSQQREAAALKRKRPLTKLCSRPKQKARRLVLPASNAETGRAGEGRNSPSPREDGSARTT</sequence>